<organism evidence="1 2">
    <name type="scientific">Pedobacter jeongneungensis</name>
    <dbReference type="NCBI Taxonomy" id="947309"/>
    <lineage>
        <taxon>Bacteria</taxon>
        <taxon>Pseudomonadati</taxon>
        <taxon>Bacteroidota</taxon>
        <taxon>Sphingobacteriia</taxon>
        <taxon>Sphingobacteriales</taxon>
        <taxon>Sphingobacteriaceae</taxon>
        <taxon>Pedobacter</taxon>
    </lineage>
</organism>
<gene>
    <name evidence="1" type="ORF">GCM10022289_31220</name>
</gene>
<dbReference type="Proteomes" id="UP001501772">
    <property type="component" value="Unassembled WGS sequence"/>
</dbReference>
<accession>A0ABP8BJK4</accession>
<evidence type="ECO:0000313" key="2">
    <source>
        <dbReference type="Proteomes" id="UP001501772"/>
    </source>
</evidence>
<protein>
    <submittedName>
        <fullName evidence="1">Uncharacterized protein</fullName>
    </submittedName>
</protein>
<dbReference type="RefSeq" id="WP_344852376.1">
    <property type="nucleotide sequence ID" value="NZ_BAABBY010000007.1"/>
</dbReference>
<dbReference type="EMBL" id="BAABBY010000007">
    <property type="protein sequence ID" value="GAA4207982.1"/>
    <property type="molecule type" value="Genomic_DNA"/>
</dbReference>
<proteinExistence type="predicted"/>
<reference evidence="2" key="1">
    <citation type="journal article" date="2019" name="Int. J. Syst. Evol. Microbiol.">
        <title>The Global Catalogue of Microorganisms (GCM) 10K type strain sequencing project: providing services to taxonomists for standard genome sequencing and annotation.</title>
        <authorList>
            <consortium name="The Broad Institute Genomics Platform"/>
            <consortium name="The Broad Institute Genome Sequencing Center for Infectious Disease"/>
            <person name="Wu L."/>
            <person name="Ma J."/>
        </authorList>
    </citation>
    <scope>NUCLEOTIDE SEQUENCE [LARGE SCALE GENOMIC DNA]</scope>
    <source>
        <strain evidence="2">JCM 17626</strain>
    </source>
</reference>
<name>A0ABP8BJK4_9SPHI</name>
<keyword evidence="2" id="KW-1185">Reference proteome</keyword>
<evidence type="ECO:0000313" key="1">
    <source>
        <dbReference type="EMBL" id="GAA4207982.1"/>
    </source>
</evidence>
<sequence length="287" mass="33953">MINLKDTVFYQITSANKVRIGTKQSEFIHDRWVEVKFIDQKDNYFLFEYKLLDQKMEGTALIHQWAEDLEWFQSPLYFMLDFEGKFIGMKFLNQLHERWETTFKSKLSKKYGAKPGIKQMIAETEAILKDDKRLVSSFIGYNHFRALFQPFYKPQLPTEELELILSQYFGTADLPIIIQKEAEGKQNITIKNKGILNHQKFNRKPLVRMLKAITNTYNIKVDLAVDLEEEYIIKNGLLHQSDLFLEAYVPDFYQVITAHQLKIILPEKKEVETDKINRWTLPIHHGN</sequence>
<comment type="caution">
    <text evidence="1">The sequence shown here is derived from an EMBL/GenBank/DDBJ whole genome shotgun (WGS) entry which is preliminary data.</text>
</comment>